<evidence type="ECO:0000313" key="1">
    <source>
        <dbReference type="EMBL" id="MVT74443.1"/>
    </source>
</evidence>
<dbReference type="Proteomes" id="UP000449969">
    <property type="component" value="Unassembled WGS sequence"/>
</dbReference>
<sequence length="230" mass="24965">MALLRARWLAALWIFASILTGCGSLSEIITYRLTVNVEVDGRLVSGSGVIQVKQSDMRPIFGSMGGAGNEVSGEAVVVDLGSRGTLFALLRGPKAGFGDLGGPAWMLFHVFADLLKGEIDPLPKVRLLRERRPHRVLQLDVIPMLVHFSDLNDPKSVVQVDPTDLGASFGTGVVLRDVIIEVTEEPITTGIVARLPWLKTIEGQLDGSRLHTGATFANELNKYDFYRGGK</sequence>
<organism evidence="1 2">
    <name type="scientific">Bradyrhizobium cajani</name>
    <dbReference type="NCBI Taxonomy" id="1928661"/>
    <lineage>
        <taxon>Bacteria</taxon>
        <taxon>Pseudomonadati</taxon>
        <taxon>Pseudomonadota</taxon>
        <taxon>Alphaproteobacteria</taxon>
        <taxon>Hyphomicrobiales</taxon>
        <taxon>Nitrobacteraceae</taxon>
        <taxon>Bradyrhizobium</taxon>
    </lineage>
</organism>
<dbReference type="PROSITE" id="PS51257">
    <property type="entry name" value="PROKAR_LIPOPROTEIN"/>
    <property type="match status" value="1"/>
</dbReference>
<name>A0A844T5Q0_9BRAD</name>
<dbReference type="RefSeq" id="WP_157330346.1">
    <property type="nucleotide sequence ID" value="NZ_JANADL010000037.1"/>
</dbReference>
<dbReference type="EMBL" id="WQNE01000011">
    <property type="protein sequence ID" value="MVT74443.1"/>
    <property type="molecule type" value="Genomic_DNA"/>
</dbReference>
<keyword evidence="2" id="KW-1185">Reference proteome</keyword>
<protein>
    <submittedName>
        <fullName evidence="1">Uncharacterized protein</fullName>
    </submittedName>
</protein>
<dbReference type="OrthoDB" id="7428686at2"/>
<dbReference type="AlphaFoldDB" id="A0A844T5Q0"/>
<evidence type="ECO:0000313" key="2">
    <source>
        <dbReference type="Proteomes" id="UP000449969"/>
    </source>
</evidence>
<proteinExistence type="predicted"/>
<gene>
    <name evidence="1" type="ORF">GPL20_15590</name>
</gene>
<reference evidence="1 2" key="1">
    <citation type="submission" date="2019-12" db="EMBL/GenBank/DDBJ databases">
        <title>Draft genome sequences Bradyrhizobium cajani AMBPC1010, Bradyrhizobium pachyrhizi AMBPC1040 and Bradyrhizobium yuanmingense ALSPC3051, three plant growth promoting strains isolated from nodules of Cajanus cajan L. in Dominican Republic.</title>
        <authorList>
            <person name="Flores-Felix J.D."/>
            <person name="Araujo J."/>
            <person name="Diaz-Alcantara C."/>
            <person name="Gonzalez-Andres F."/>
            <person name="Velazquez E."/>
        </authorList>
    </citation>
    <scope>NUCLEOTIDE SEQUENCE [LARGE SCALE GENOMIC DNA]</scope>
    <source>
        <strain evidence="1 2">1010</strain>
    </source>
</reference>
<accession>A0A844T5Q0</accession>
<comment type="caution">
    <text evidence="1">The sequence shown here is derived from an EMBL/GenBank/DDBJ whole genome shotgun (WGS) entry which is preliminary data.</text>
</comment>